<keyword evidence="3" id="KW-0472">Membrane</keyword>
<sequence length="702" mass="77818">MRIAMLYFHCLFVTTILAIVASESSNLSESVIVAGIRKPDDFCYNNNCNDRAAAATEALSPNDPASRPVNTGYLATTIRPIIKSLSIAIRSPLPYPISHFDDTGVFVLLNLLLAIFVYVIIWLSPDSPTPHVLGRRVLHDALSRIKEQEVQIQRLLANVSNPAVIAQYTREIENLRSAKSTLTSQLHSVTAARQRIEAELAEANSERTTYQAELQSANCDKADLQNKYDAAASENASLKADLIFVQQQLEEATTRSADYIAELQDVQKTVRELEAVISEEIDAKTVLETAFDRLKETTTSLEKELEAKNHSNHEYADKIVNLYEQKEALERQIVASEEKLATSAGSGSTGSGESNASNGWDAFDSKPVNDTTEVVDKSDVKPKKPLKIALLGKKAATRKPSTPKEFSPEVENSMSIEAVMEMVALRDTVRDIKVERDNLKRELANVEAALEKKQGELEKTIATSDKCSAKNEKLEQLNADMYQKIARSNEQYEKIIELMDSISALKSENAASSTRVKDLEKQLKWTEERAENLDRKRYIDERKFKEKIAALEGHLAKAKIAQSIGNDAVSSGNSSIRGSSISNISSVDVLSLWDHVDEPEMSFDRSSYPSSRSSGSHRSSDRHLPPVEPTGRRNVSQRPESRSSTAQCQRSRSAGRQRCYPAAPADDEVPSGSDRRISFGDPRYDDYGRSGNSSASLTNRRI</sequence>
<keyword evidence="3" id="KW-1133">Transmembrane helix</keyword>
<keyword evidence="1" id="KW-0175">Coiled coil</keyword>
<feature type="chain" id="PRO_5028901028" evidence="4">
    <location>
        <begin position="19"/>
        <end position="702"/>
    </location>
</feature>
<evidence type="ECO:0000256" key="4">
    <source>
        <dbReference type="SAM" id="SignalP"/>
    </source>
</evidence>
<dbReference type="Gene3D" id="6.10.250.3110">
    <property type="match status" value="1"/>
</dbReference>
<name>A0A7E4V241_PANRE</name>
<evidence type="ECO:0000256" key="1">
    <source>
        <dbReference type="SAM" id="Coils"/>
    </source>
</evidence>
<protein>
    <submittedName>
        <fullName evidence="6">Golgin candidate 5</fullName>
    </submittedName>
</protein>
<organism evidence="5 6">
    <name type="scientific">Panagrellus redivivus</name>
    <name type="common">Microworm</name>
    <dbReference type="NCBI Taxonomy" id="6233"/>
    <lineage>
        <taxon>Eukaryota</taxon>
        <taxon>Metazoa</taxon>
        <taxon>Ecdysozoa</taxon>
        <taxon>Nematoda</taxon>
        <taxon>Chromadorea</taxon>
        <taxon>Rhabditida</taxon>
        <taxon>Tylenchina</taxon>
        <taxon>Panagrolaimomorpha</taxon>
        <taxon>Panagrolaimoidea</taxon>
        <taxon>Panagrolaimidae</taxon>
        <taxon>Panagrellus</taxon>
    </lineage>
</organism>
<feature type="compositionally biased region" description="Low complexity" evidence="2">
    <location>
        <begin position="341"/>
        <end position="359"/>
    </location>
</feature>
<keyword evidence="3" id="KW-0812">Transmembrane</keyword>
<dbReference type="AlphaFoldDB" id="A0A7E4V241"/>
<feature type="coiled-coil region" evidence="1">
    <location>
        <begin position="138"/>
        <end position="283"/>
    </location>
</feature>
<evidence type="ECO:0000256" key="2">
    <source>
        <dbReference type="SAM" id="MobiDB-lite"/>
    </source>
</evidence>
<feature type="coiled-coil region" evidence="1">
    <location>
        <begin position="422"/>
        <end position="536"/>
    </location>
</feature>
<keyword evidence="4" id="KW-0732">Signal</keyword>
<evidence type="ECO:0000256" key="3">
    <source>
        <dbReference type="SAM" id="Phobius"/>
    </source>
</evidence>
<dbReference type="Proteomes" id="UP000492821">
    <property type="component" value="Unassembled WGS sequence"/>
</dbReference>
<evidence type="ECO:0000313" key="6">
    <source>
        <dbReference type="WBParaSite" id="Pan_g15286.t1"/>
    </source>
</evidence>
<feature type="region of interest" description="Disordered" evidence="2">
    <location>
        <begin position="340"/>
        <end position="367"/>
    </location>
</feature>
<reference evidence="5" key="1">
    <citation type="journal article" date="2013" name="Genetics">
        <title>The draft genome and transcriptome of Panagrellus redivivus are shaped by the harsh demands of a free-living lifestyle.</title>
        <authorList>
            <person name="Srinivasan J."/>
            <person name="Dillman A.R."/>
            <person name="Macchietto M.G."/>
            <person name="Heikkinen L."/>
            <person name="Lakso M."/>
            <person name="Fracchia K.M."/>
            <person name="Antoshechkin I."/>
            <person name="Mortazavi A."/>
            <person name="Wong G."/>
            <person name="Sternberg P.W."/>
        </authorList>
    </citation>
    <scope>NUCLEOTIDE SEQUENCE [LARGE SCALE GENOMIC DNA]</scope>
    <source>
        <strain evidence="5">MT8872</strain>
    </source>
</reference>
<feature type="compositionally biased region" description="Polar residues" evidence="2">
    <location>
        <begin position="690"/>
        <end position="702"/>
    </location>
</feature>
<evidence type="ECO:0000313" key="5">
    <source>
        <dbReference type="Proteomes" id="UP000492821"/>
    </source>
</evidence>
<proteinExistence type="predicted"/>
<feature type="signal peptide" evidence="4">
    <location>
        <begin position="1"/>
        <end position="18"/>
    </location>
</feature>
<keyword evidence="5" id="KW-1185">Reference proteome</keyword>
<feature type="coiled-coil region" evidence="1">
    <location>
        <begin position="312"/>
        <end position="339"/>
    </location>
</feature>
<feature type="region of interest" description="Disordered" evidence="2">
    <location>
        <begin position="600"/>
        <end position="702"/>
    </location>
</feature>
<feature type="compositionally biased region" description="Polar residues" evidence="2">
    <location>
        <begin position="633"/>
        <end position="654"/>
    </location>
</feature>
<reference evidence="6" key="2">
    <citation type="submission" date="2020-10" db="UniProtKB">
        <authorList>
            <consortium name="WormBaseParasite"/>
        </authorList>
    </citation>
    <scope>IDENTIFICATION</scope>
</reference>
<feature type="compositionally biased region" description="Basic and acidic residues" evidence="2">
    <location>
        <begin position="673"/>
        <end position="688"/>
    </location>
</feature>
<accession>A0A7E4V241</accession>
<dbReference type="WBParaSite" id="Pan_g15286.t1">
    <property type="protein sequence ID" value="Pan_g15286.t1"/>
    <property type="gene ID" value="Pan_g15286"/>
</dbReference>
<dbReference type="Gene3D" id="1.10.287.1490">
    <property type="match status" value="1"/>
</dbReference>
<feature type="compositionally biased region" description="Low complexity" evidence="2">
    <location>
        <begin position="604"/>
        <end position="617"/>
    </location>
</feature>
<feature type="transmembrane region" description="Helical" evidence="3">
    <location>
        <begin position="103"/>
        <end position="123"/>
    </location>
</feature>